<evidence type="ECO:0000313" key="2">
    <source>
        <dbReference type="Proteomes" id="UP001055072"/>
    </source>
</evidence>
<sequence>MASATGPADARYETTAALAAVETSTPELQNTVERNAQKVHEAAEDAAKAAQHKPAATAVAVDNLEAGLAQKTNEAVAEGKANTQGYVQQARELAGSALATAAIYLPSSLSGTTSNGTTSTTADANGMANALSTAAGTAVETARSALNAVSNAAAPHVEAAKQAAQPHFDTTKATIQPHVDKLTGTATNTVKGASKPSDVPALTAPLESGNGHVGGPYVEGGKSNVGNL</sequence>
<reference evidence="1" key="1">
    <citation type="journal article" date="2021" name="Environ. Microbiol.">
        <title>Gene family expansions and transcriptome signatures uncover fungal adaptations to wood decay.</title>
        <authorList>
            <person name="Hage H."/>
            <person name="Miyauchi S."/>
            <person name="Viragh M."/>
            <person name="Drula E."/>
            <person name="Min B."/>
            <person name="Chaduli D."/>
            <person name="Navarro D."/>
            <person name="Favel A."/>
            <person name="Norest M."/>
            <person name="Lesage-Meessen L."/>
            <person name="Balint B."/>
            <person name="Merenyi Z."/>
            <person name="de Eugenio L."/>
            <person name="Morin E."/>
            <person name="Martinez A.T."/>
            <person name="Baldrian P."/>
            <person name="Stursova M."/>
            <person name="Martinez M.J."/>
            <person name="Novotny C."/>
            <person name="Magnuson J.K."/>
            <person name="Spatafora J.W."/>
            <person name="Maurice S."/>
            <person name="Pangilinan J."/>
            <person name="Andreopoulos W."/>
            <person name="LaButti K."/>
            <person name="Hundley H."/>
            <person name="Na H."/>
            <person name="Kuo A."/>
            <person name="Barry K."/>
            <person name="Lipzen A."/>
            <person name="Henrissat B."/>
            <person name="Riley R."/>
            <person name="Ahrendt S."/>
            <person name="Nagy L.G."/>
            <person name="Grigoriev I.V."/>
            <person name="Martin F."/>
            <person name="Rosso M.N."/>
        </authorList>
    </citation>
    <scope>NUCLEOTIDE SEQUENCE</scope>
    <source>
        <strain evidence="1">CBS 384.51</strain>
    </source>
</reference>
<organism evidence="1 2">
    <name type="scientific">Irpex rosettiformis</name>
    <dbReference type="NCBI Taxonomy" id="378272"/>
    <lineage>
        <taxon>Eukaryota</taxon>
        <taxon>Fungi</taxon>
        <taxon>Dikarya</taxon>
        <taxon>Basidiomycota</taxon>
        <taxon>Agaricomycotina</taxon>
        <taxon>Agaricomycetes</taxon>
        <taxon>Polyporales</taxon>
        <taxon>Irpicaceae</taxon>
        <taxon>Irpex</taxon>
    </lineage>
</organism>
<comment type="caution">
    <text evidence="1">The sequence shown here is derived from an EMBL/GenBank/DDBJ whole genome shotgun (WGS) entry which is preliminary data.</text>
</comment>
<dbReference type="Proteomes" id="UP001055072">
    <property type="component" value="Unassembled WGS sequence"/>
</dbReference>
<keyword evidence="2" id="KW-1185">Reference proteome</keyword>
<dbReference type="EMBL" id="MU274900">
    <property type="protein sequence ID" value="KAI0094280.1"/>
    <property type="molecule type" value="Genomic_DNA"/>
</dbReference>
<accession>A0ACB8UIY4</accession>
<gene>
    <name evidence="1" type="ORF">BDY19DRAFT_901507</name>
</gene>
<protein>
    <submittedName>
        <fullName evidence="1">Uncharacterized protein</fullName>
    </submittedName>
</protein>
<evidence type="ECO:0000313" key="1">
    <source>
        <dbReference type="EMBL" id="KAI0094280.1"/>
    </source>
</evidence>
<proteinExistence type="predicted"/>
<name>A0ACB8UIY4_9APHY</name>